<feature type="domain" description="ABM" evidence="1">
    <location>
        <begin position="3"/>
        <end position="91"/>
    </location>
</feature>
<keyword evidence="2" id="KW-0503">Monooxygenase</keyword>
<protein>
    <submittedName>
        <fullName evidence="2">Antibiotic biosynthesis monooxygenase</fullName>
    </submittedName>
</protein>
<gene>
    <name evidence="2" type="ORF">MRX98_19325</name>
</gene>
<reference evidence="2" key="1">
    <citation type="submission" date="2022-04" db="EMBL/GenBank/DDBJ databases">
        <title>Desulfatitalea alkaliphila sp. nov., a novel anaerobic sulfate-reducing bacterium isolated from terrestrial mud volcano, Taman Peninsula, Russia.</title>
        <authorList>
            <person name="Khomyakova M.A."/>
            <person name="Merkel A.Y."/>
            <person name="Slobodkin A.I."/>
        </authorList>
    </citation>
    <scope>NUCLEOTIDE SEQUENCE</scope>
    <source>
        <strain evidence="2">M08but</strain>
    </source>
</reference>
<dbReference type="SUPFAM" id="SSF54909">
    <property type="entry name" value="Dimeric alpha+beta barrel"/>
    <property type="match status" value="1"/>
</dbReference>
<evidence type="ECO:0000259" key="1">
    <source>
        <dbReference type="PROSITE" id="PS51725"/>
    </source>
</evidence>
<proteinExistence type="predicted"/>
<name>A0AA41R840_9BACT</name>
<evidence type="ECO:0000313" key="3">
    <source>
        <dbReference type="Proteomes" id="UP001165427"/>
    </source>
</evidence>
<dbReference type="Pfam" id="PF03992">
    <property type="entry name" value="ABM"/>
    <property type="match status" value="1"/>
</dbReference>
<organism evidence="2 3">
    <name type="scientific">Desulfatitalea alkaliphila</name>
    <dbReference type="NCBI Taxonomy" id="2929485"/>
    <lineage>
        <taxon>Bacteria</taxon>
        <taxon>Pseudomonadati</taxon>
        <taxon>Thermodesulfobacteriota</taxon>
        <taxon>Desulfobacteria</taxon>
        <taxon>Desulfobacterales</taxon>
        <taxon>Desulfosarcinaceae</taxon>
        <taxon>Desulfatitalea</taxon>
    </lineage>
</organism>
<comment type="caution">
    <text evidence="2">The sequence shown here is derived from an EMBL/GenBank/DDBJ whole genome shotgun (WGS) entry which is preliminary data.</text>
</comment>
<dbReference type="InterPro" id="IPR007138">
    <property type="entry name" value="ABM_dom"/>
</dbReference>
<dbReference type="Gene3D" id="3.30.70.100">
    <property type="match status" value="1"/>
</dbReference>
<keyword evidence="3" id="KW-1185">Reference proteome</keyword>
<dbReference type="PROSITE" id="PS51725">
    <property type="entry name" value="ABM"/>
    <property type="match status" value="1"/>
</dbReference>
<accession>A0AA41R840</accession>
<dbReference type="RefSeq" id="WP_246914003.1">
    <property type="nucleotide sequence ID" value="NZ_JALJRB010000032.1"/>
</dbReference>
<dbReference type="InterPro" id="IPR011008">
    <property type="entry name" value="Dimeric_a/b-barrel"/>
</dbReference>
<dbReference type="AlphaFoldDB" id="A0AA41R840"/>
<sequence length="98" mass="11364">MAVKALIKRVVPEDKAREMIPLFRQMRSLAMNQEGYISGETLRNLNNPEEFLVISNWQSSDAWVKWLNSADRQQIQEQIDALLGGATQYEVYHYGFSE</sequence>
<evidence type="ECO:0000313" key="2">
    <source>
        <dbReference type="EMBL" id="MCJ8502736.1"/>
    </source>
</evidence>
<dbReference type="EMBL" id="JALJRB010000032">
    <property type="protein sequence ID" value="MCJ8502736.1"/>
    <property type="molecule type" value="Genomic_DNA"/>
</dbReference>
<dbReference type="Proteomes" id="UP001165427">
    <property type="component" value="Unassembled WGS sequence"/>
</dbReference>
<keyword evidence="2" id="KW-0560">Oxidoreductase</keyword>
<dbReference type="GO" id="GO:0004497">
    <property type="term" value="F:monooxygenase activity"/>
    <property type="evidence" value="ECO:0007669"/>
    <property type="project" value="UniProtKB-KW"/>
</dbReference>